<dbReference type="PATRIC" id="fig|167539.5.peg.956"/>
<keyword evidence="3" id="KW-1185">Reference proteome</keyword>
<dbReference type="InterPro" id="IPR025569">
    <property type="entry name" value="DUF4335"/>
</dbReference>
<organism evidence="2 3">
    <name type="scientific">Prochlorococcus marinus (strain SARG / CCMP1375 / SS120)</name>
    <dbReference type="NCBI Taxonomy" id="167539"/>
    <lineage>
        <taxon>Bacteria</taxon>
        <taxon>Bacillati</taxon>
        <taxon>Cyanobacteriota</taxon>
        <taxon>Cyanophyceae</taxon>
        <taxon>Synechococcales</taxon>
        <taxon>Prochlorococcaceae</taxon>
        <taxon>Prochlorococcus</taxon>
    </lineage>
</organism>
<dbReference type="RefSeq" id="WP_011125061.1">
    <property type="nucleotide sequence ID" value="NC_005042.1"/>
</dbReference>
<evidence type="ECO:0000256" key="1">
    <source>
        <dbReference type="SAM" id="Phobius"/>
    </source>
</evidence>
<dbReference type="Pfam" id="PF14233">
    <property type="entry name" value="DUF4335"/>
    <property type="match status" value="1"/>
</dbReference>
<reference evidence="2 3" key="1">
    <citation type="journal article" date="2003" name="Proc. Natl. Acad. Sci. U.S.A.">
        <title>Genome sequence of the cyanobacterium Prochlorococcus marinus SS120, a nearly minimal oxyphototrophic genome.</title>
        <authorList>
            <person name="Dufresne A."/>
            <person name="Salanoubat M."/>
            <person name="Partensky F."/>
            <person name="Artiguenave F."/>
            <person name="Axmann I.M."/>
            <person name="Barbe V."/>
            <person name="Duprat S."/>
            <person name="Galperin M.Y."/>
            <person name="Koonin E.V."/>
            <person name="Le Gall F."/>
            <person name="Makarova K.S."/>
            <person name="Ostrowski M."/>
            <person name="Oztas S."/>
            <person name="Robert C."/>
            <person name="Rogozin I.B."/>
            <person name="Scanlan D.J."/>
            <person name="Tandeau de Marsac N."/>
            <person name="Weissenbach J."/>
            <person name="Wincker P."/>
            <person name="Wolf Y.I."/>
            <person name="Hess W.R."/>
        </authorList>
    </citation>
    <scope>NUCLEOTIDE SEQUENCE [LARGE SCALE GENOMIC DNA]</scope>
    <source>
        <strain evidence="3">SARG / CCMP1375 / SS120</strain>
    </source>
</reference>
<proteinExistence type="predicted"/>
<evidence type="ECO:0000313" key="2">
    <source>
        <dbReference type="EMBL" id="AAP99953.1"/>
    </source>
</evidence>
<dbReference type="Proteomes" id="UP000001420">
    <property type="component" value="Chromosome"/>
</dbReference>
<dbReference type="OrthoDB" id="539535at2"/>
<dbReference type="EMBL" id="AE017126">
    <property type="protein sequence ID" value="AAP99953.1"/>
    <property type="molecule type" value="Genomic_DNA"/>
</dbReference>
<keyword evidence="1" id="KW-1133">Transmembrane helix</keyword>
<name>Q7VC33_PROMA</name>
<protein>
    <submittedName>
        <fullName evidence="2">Uncharacterized membrane protein</fullName>
    </submittedName>
</protein>
<dbReference type="HOGENOM" id="CLU_108957_0_0_3"/>
<feature type="transmembrane region" description="Helical" evidence="1">
    <location>
        <begin position="158"/>
        <end position="182"/>
    </location>
</feature>
<dbReference type="STRING" id="167539.Pro_0909"/>
<dbReference type="AlphaFoldDB" id="Q7VC33"/>
<sequence length="197" mass="22326">MKLNLIFTSGIARIEIDGLPDHSLGHDNNTLGILLSWKLNLIGIASLDGKKEHLKNLINVVLTYSSYCISGIFKTVSDESKTITISRYQKQNKLTLISTKRDIEPLTIFLDDAELVDLTKCLDQVIHEKKIAIDWVYSINKPRINSEWRSKKNILNRLVHPFIGSFLIMISSVIFLSLSGIIQEEPLIEHKSNISIN</sequence>
<gene>
    <name evidence="2" type="ordered locus">Pro_0909</name>
</gene>
<dbReference type="EnsemblBacteria" id="AAP99953">
    <property type="protein sequence ID" value="AAP99953"/>
    <property type="gene ID" value="Pro_0909"/>
</dbReference>
<accession>Q7VC33</accession>
<keyword evidence="1" id="KW-0812">Transmembrane</keyword>
<dbReference type="KEGG" id="pma:Pro_0909"/>
<dbReference type="eggNOG" id="ENOG5033UDK">
    <property type="taxonomic scope" value="Bacteria"/>
</dbReference>
<keyword evidence="1" id="KW-0472">Membrane</keyword>
<evidence type="ECO:0000313" key="3">
    <source>
        <dbReference type="Proteomes" id="UP000001420"/>
    </source>
</evidence>